<dbReference type="InterPro" id="IPR000305">
    <property type="entry name" value="GIY-YIG_endonuc"/>
</dbReference>
<keyword evidence="6" id="KW-0742">SOS response</keyword>
<organism evidence="11 12">
    <name type="scientific">Hafnia paralvei</name>
    <dbReference type="NCBI Taxonomy" id="546367"/>
    <lineage>
        <taxon>Bacteria</taxon>
        <taxon>Pseudomonadati</taxon>
        <taxon>Pseudomonadota</taxon>
        <taxon>Gammaproteobacteria</taxon>
        <taxon>Enterobacterales</taxon>
        <taxon>Hafniaceae</taxon>
        <taxon>Hafnia</taxon>
    </lineage>
</organism>
<dbReference type="NCBIfam" id="NF007833">
    <property type="entry name" value="PRK10545.1"/>
    <property type="match status" value="1"/>
</dbReference>
<dbReference type="CDD" id="cd10434">
    <property type="entry name" value="GIY-YIG_UvrC_Cho"/>
    <property type="match status" value="1"/>
</dbReference>
<evidence type="ECO:0000256" key="7">
    <source>
        <dbReference type="ARBA" id="ARBA00040756"/>
    </source>
</evidence>
<evidence type="ECO:0000256" key="3">
    <source>
        <dbReference type="ARBA" id="ARBA00022801"/>
    </source>
</evidence>
<gene>
    <name evidence="11" type="ORF">CJD50_08010</name>
</gene>
<dbReference type="PANTHER" id="PTHR30562">
    <property type="entry name" value="UVRC/OXIDOREDUCTASE"/>
    <property type="match status" value="1"/>
</dbReference>
<dbReference type="GO" id="GO:0009432">
    <property type="term" value="P:SOS response"/>
    <property type="evidence" value="ECO:0007669"/>
    <property type="project" value="UniProtKB-KW"/>
</dbReference>
<dbReference type="PANTHER" id="PTHR30562:SF10">
    <property type="entry name" value="EXCINUCLEASE CHO"/>
    <property type="match status" value="1"/>
</dbReference>
<dbReference type="SUPFAM" id="SSF82771">
    <property type="entry name" value="GIY-YIG endonuclease"/>
    <property type="match status" value="1"/>
</dbReference>
<evidence type="ECO:0000256" key="2">
    <source>
        <dbReference type="ARBA" id="ARBA00022769"/>
    </source>
</evidence>
<evidence type="ECO:0000256" key="5">
    <source>
        <dbReference type="ARBA" id="ARBA00023204"/>
    </source>
</evidence>
<feature type="domain" description="GIY-YIG" evidence="10">
    <location>
        <begin position="24"/>
        <end position="99"/>
    </location>
</feature>
<name>A0A2A2MG11_9GAMM</name>
<dbReference type="Proteomes" id="UP000218796">
    <property type="component" value="Unassembled WGS sequence"/>
</dbReference>
<evidence type="ECO:0000256" key="6">
    <source>
        <dbReference type="ARBA" id="ARBA00023236"/>
    </source>
</evidence>
<dbReference type="InterPro" id="IPR047296">
    <property type="entry name" value="GIY-YIG_UvrC_Cho"/>
</dbReference>
<dbReference type="InterPro" id="IPR035901">
    <property type="entry name" value="GIY-YIG_endonuc_sf"/>
</dbReference>
<dbReference type="InterPro" id="IPR050066">
    <property type="entry name" value="UvrABC_protein_C"/>
</dbReference>
<reference evidence="11 12" key="1">
    <citation type="submission" date="2017-08" db="EMBL/GenBank/DDBJ databases">
        <title>Draft Genome Sequence of Hafnia alvei CITHA-6 Isolated from Raw Bovine Milk.</title>
        <authorList>
            <person name="Culligan E.P."/>
            <person name="Mcsweeney A."/>
            <person name="O'Doherty C."/>
            <person name="Gleeson E."/>
            <person name="O'Riordan D."/>
            <person name="Sleator R.D."/>
        </authorList>
    </citation>
    <scope>NUCLEOTIDE SEQUENCE [LARGE SCALE GENOMIC DNA]</scope>
    <source>
        <strain evidence="11 12">CITHA-6</strain>
    </source>
</reference>
<evidence type="ECO:0000256" key="1">
    <source>
        <dbReference type="ARBA" id="ARBA00022763"/>
    </source>
</evidence>
<keyword evidence="3" id="KW-0378">Hydrolase</keyword>
<keyword evidence="5" id="KW-0234">DNA repair</keyword>
<protein>
    <recommendedName>
        <fullName evidence="7">Excinuclease cho</fullName>
    </recommendedName>
    <alternativeName>
        <fullName evidence="9">Endonuclease cho</fullName>
    </alternativeName>
    <alternativeName>
        <fullName evidence="8">UvrC homolog protein</fullName>
    </alternativeName>
</protein>
<accession>A0A2A2MG11</accession>
<evidence type="ECO:0000256" key="9">
    <source>
        <dbReference type="ARBA" id="ARBA00042732"/>
    </source>
</evidence>
<sequence>MSMLDEDMYQYPEHLKLELAALPAKPGVYIFHGTSKTMPLYIGKSVNIRSRVMSHFRNKNEAKLLHLTTHIKHIEMAGELGALLTEARLIKEQKPLFNKRLRHAKQLCSLSLQPRGVEIVYAGDTHFSHKAQLFGLFSNKSSALETLRAVADQQRLCYGVLGLERLAQGRSCFRYSLKRCAGACCGKESLEEHQLRLEQAMESIRVQCWPYDGKIAVEESCDGFTQYHIINNWFYLGSVENLQEAKSMHSTAACFDRDGYKILCKPLLSGAFKVIALD</sequence>
<dbReference type="Gene3D" id="3.40.1440.10">
    <property type="entry name" value="GIY-YIG endonuclease"/>
    <property type="match status" value="1"/>
</dbReference>
<dbReference type="GO" id="GO:0009380">
    <property type="term" value="C:excinuclease repair complex"/>
    <property type="evidence" value="ECO:0007669"/>
    <property type="project" value="TreeGrafter"/>
</dbReference>
<evidence type="ECO:0000313" key="12">
    <source>
        <dbReference type="Proteomes" id="UP000218796"/>
    </source>
</evidence>
<dbReference type="GO" id="GO:0004518">
    <property type="term" value="F:nuclease activity"/>
    <property type="evidence" value="ECO:0007669"/>
    <property type="project" value="UniProtKB-KW"/>
</dbReference>
<dbReference type="PROSITE" id="PS50164">
    <property type="entry name" value="GIY_YIG"/>
    <property type="match status" value="1"/>
</dbReference>
<keyword evidence="4" id="KW-0267">Excision nuclease</keyword>
<evidence type="ECO:0000259" key="10">
    <source>
        <dbReference type="PROSITE" id="PS50164"/>
    </source>
</evidence>
<keyword evidence="2" id="KW-0228">DNA excision</keyword>
<dbReference type="SMART" id="SM00465">
    <property type="entry name" value="GIYc"/>
    <property type="match status" value="1"/>
</dbReference>
<dbReference type="GO" id="GO:0016787">
    <property type="term" value="F:hydrolase activity"/>
    <property type="evidence" value="ECO:0007669"/>
    <property type="project" value="UniProtKB-KW"/>
</dbReference>
<keyword evidence="12" id="KW-1185">Reference proteome</keyword>
<keyword evidence="1" id="KW-0227">DNA damage</keyword>
<dbReference type="AlphaFoldDB" id="A0A2A2MG11"/>
<evidence type="ECO:0000256" key="4">
    <source>
        <dbReference type="ARBA" id="ARBA00022881"/>
    </source>
</evidence>
<comment type="caution">
    <text evidence="11">The sequence shown here is derived from an EMBL/GenBank/DDBJ whole genome shotgun (WGS) entry which is preliminary data.</text>
</comment>
<dbReference type="GO" id="GO:0006289">
    <property type="term" value="P:nucleotide-excision repair"/>
    <property type="evidence" value="ECO:0007669"/>
    <property type="project" value="InterPro"/>
</dbReference>
<proteinExistence type="predicted"/>
<evidence type="ECO:0000256" key="8">
    <source>
        <dbReference type="ARBA" id="ARBA00042138"/>
    </source>
</evidence>
<evidence type="ECO:0000313" key="11">
    <source>
        <dbReference type="EMBL" id="PAV97798.1"/>
    </source>
</evidence>
<dbReference type="EMBL" id="NQMS01000002">
    <property type="protein sequence ID" value="PAV97798.1"/>
    <property type="molecule type" value="Genomic_DNA"/>
</dbReference>